<keyword evidence="2" id="KW-0732">Signal</keyword>
<evidence type="ECO:0000259" key="3">
    <source>
        <dbReference type="PROSITE" id="PS50041"/>
    </source>
</evidence>
<feature type="compositionally biased region" description="Basic and acidic residues" evidence="1">
    <location>
        <begin position="612"/>
        <end position="622"/>
    </location>
</feature>
<accession>A0A8R1DM04</accession>
<evidence type="ECO:0000256" key="2">
    <source>
        <dbReference type="SAM" id="SignalP"/>
    </source>
</evidence>
<dbReference type="SMART" id="SM00034">
    <property type="entry name" value="CLECT"/>
    <property type="match status" value="1"/>
</dbReference>
<feature type="signal peptide" evidence="2">
    <location>
        <begin position="1"/>
        <end position="20"/>
    </location>
</feature>
<name>A0A8R1DM04_CAEJA</name>
<feature type="compositionally biased region" description="Basic and acidic residues" evidence="1">
    <location>
        <begin position="579"/>
        <end position="594"/>
    </location>
</feature>
<dbReference type="Gene3D" id="3.10.100.10">
    <property type="entry name" value="Mannose-Binding Protein A, subunit A"/>
    <property type="match status" value="1"/>
</dbReference>
<dbReference type="InterPro" id="IPR016186">
    <property type="entry name" value="C-type_lectin-like/link_sf"/>
</dbReference>
<dbReference type="InterPro" id="IPR001304">
    <property type="entry name" value="C-type_lectin-like"/>
</dbReference>
<reference evidence="5" key="1">
    <citation type="submission" date="2010-08" db="EMBL/GenBank/DDBJ databases">
        <authorList>
            <consortium name="Caenorhabditis japonica Sequencing Consortium"/>
            <person name="Wilson R.K."/>
        </authorList>
    </citation>
    <scope>NUCLEOTIDE SEQUENCE [LARGE SCALE GENOMIC DNA]</scope>
    <source>
        <strain evidence="5">DF5081</strain>
    </source>
</reference>
<organism evidence="4 5">
    <name type="scientific">Caenorhabditis japonica</name>
    <dbReference type="NCBI Taxonomy" id="281687"/>
    <lineage>
        <taxon>Eukaryota</taxon>
        <taxon>Metazoa</taxon>
        <taxon>Ecdysozoa</taxon>
        <taxon>Nematoda</taxon>
        <taxon>Chromadorea</taxon>
        <taxon>Rhabditida</taxon>
        <taxon>Rhabditina</taxon>
        <taxon>Rhabditomorpha</taxon>
        <taxon>Rhabditoidea</taxon>
        <taxon>Rhabditidae</taxon>
        <taxon>Peloderinae</taxon>
        <taxon>Caenorhabditis</taxon>
    </lineage>
</organism>
<dbReference type="PANTHER" id="PTHR45710:SF38">
    <property type="entry name" value="C-TYPE LECTIN DOMAIN-CONTAINING PROTEIN 180"/>
    <property type="match status" value="1"/>
</dbReference>
<dbReference type="Pfam" id="PF00059">
    <property type="entry name" value="Lectin_C"/>
    <property type="match status" value="1"/>
</dbReference>
<sequence>MTRMRLFVCCAALAVAVSKAVSVAKSTDNDIVLKVSTDKHSSRDINHFSGEWLESPWGDLYQFRAGDQNWLTAREHCLSLNADLAIIRNVEQLDWILSHYAPLSSRFAQRLVQIGLYAPEGQTHEWKWLDGVEVNSTLQWSSGEPYDHSMEGRERCGLLNVEKRRLDDVDCESTSPDHNAQRYICQRTVENHKQQQRSNNYIWQKIENLFSFFGIGNSATPHNSTATNDYEDEVVKNETESTTATVKFTDSEEETSSEEEASVIKTLAALPKIEGSGESTSLKELEDSEGSGQIVEKKAIELAGGVDEKRLDKMIDKMEEMIKSIDDLTVPPIRTTVATPVIKPAENKEAEETKNEKKEKEEKKKNDTELNDNKVSASIEGDFDQAQSKDMPKADITPPKEKEEDCDENSGSGSGEEDPEEKEADERLSQHLELAPEKEDKIKEFLGVLRLFLDRAEHGDLRKLLDDQSGKTLLERMKNAVREANKREFEMLEKLESANKSGEKADLVKKIKGDPMSTEEQKDLFKKISSAVMKAAKEVKTGKGKKTVQDEPGLEKFNVAKEEINKAADDSEATVEVLKSAREDKGNKTEKVGDDDYYGDYLDDNNVVKIQTREKKEAKDGDNDIDDDDVTATTTVAVQKDDGGVKSTTTEESKKDEEKEEE</sequence>
<feature type="compositionally biased region" description="Basic and acidic residues" evidence="1">
    <location>
        <begin position="639"/>
        <end position="662"/>
    </location>
</feature>
<feature type="chain" id="PRO_5035735555" evidence="2">
    <location>
        <begin position="21"/>
        <end position="662"/>
    </location>
</feature>
<feature type="region of interest" description="Disordered" evidence="1">
    <location>
        <begin position="567"/>
        <end position="600"/>
    </location>
</feature>
<dbReference type="InterPro" id="IPR050828">
    <property type="entry name" value="C-type_lectin/matrix_domain"/>
</dbReference>
<evidence type="ECO:0000313" key="4">
    <source>
        <dbReference type="EnsemblMetazoa" id="CJA05760a.1"/>
    </source>
</evidence>
<dbReference type="EnsemblMetazoa" id="CJA05760a.1">
    <property type="protein sequence ID" value="CJA05760a.1"/>
    <property type="gene ID" value="WBGene00124964"/>
</dbReference>
<keyword evidence="5" id="KW-1185">Reference proteome</keyword>
<feature type="region of interest" description="Disordered" evidence="1">
    <location>
        <begin position="498"/>
        <end position="520"/>
    </location>
</feature>
<dbReference type="InterPro" id="IPR016187">
    <property type="entry name" value="CTDL_fold"/>
</dbReference>
<dbReference type="Proteomes" id="UP000005237">
    <property type="component" value="Unassembled WGS sequence"/>
</dbReference>
<feature type="compositionally biased region" description="Basic and acidic residues" evidence="1">
    <location>
        <begin position="345"/>
        <end position="372"/>
    </location>
</feature>
<dbReference type="PROSITE" id="PS50041">
    <property type="entry name" value="C_TYPE_LECTIN_2"/>
    <property type="match status" value="1"/>
</dbReference>
<evidence type="ECO:0000256" key="1">
    <source>
        <dbReference type="SAM" id="MobiDB-lite"/>
    </source>
</evidence>
<feature type="domain" description="C-type lectin" evidence="3">
    <location>
        <begin position="61"/>
        <end position="172"/>
    </location>
</feature>
<feature type="region of interest" description="Disordered" evidence="1">
    <location>
        <begin position="612"/>
        <end position="662"/>
    </location>
</feature>
<reference evidence="4" key="2">
    <citation type="submission" date="2022-06" db="UniProtKB">
        <authorList>
            <consortium name="EnsemblMetazoa"/>
        </authorList>
    </citation>
    <scope>IDENTIFICATION</scope>
    <source>
        <strain evidence="4">DF5081</strain>
    </source>
</reference>
<dbReference type="CDD" id="cd00037">
    <property type="entry name" value="CLECT"/>
    <property type="match status" value="1"/>
</dbReference>
<dbReference type="SUPFAM" id="SSF56436">
    <property type="entry name" value="C-type lectin-like"/>
    <property type="match status" value="1"/>
</dbReference>
<evidence type="ECO:0000313" key="5">
    <source>
        <dbReference type="Proteomes" id="UP000005237"/>
    </source>
</evidence>
<dbReference type="AlphaFoldDB" id="A0A8R1DM04"/>
<dbReference type="PANTHER" id="PTHR45710">
    <property type="entry name" value="C-TYPE LECTIN DOMAIN-CONTAINING PROTEIN 180"/>
    <property type="match status" value="1"/>
</dbReference>
<feature type="region of interest" description="Disordered" evidence="1">
    <location>
        <begin position="339"/>
        <end position="437"/>
    </location>
</feature>
<feature type="compositionally biased region" description="Basic and acidic residues" evidence="1">
    <location>
        <begin position="390"/>
        <end position="403"/>
    </location>
</feature>
<protein>
    <submittedName>
        <fullName evidence="4">C-type lectin domain-containing protein</fullName>
    </submittedName>
</protein>
<feature type="compositionally biased region" description="Basic and acidic residues" evidence="1">
    <location>
        <begin position="424"/>
        <end position="437"/>
    </location>
</feature>
<proteinExistence type="predicted"/>